<evidence type="ECO:0000313" key="2">
    <source>
        <dbReference type="EMBL" id="JAT80431.1"/>
    </source>
</evidence>
<name>A0A1E1W0K4_PECGO</name>
<evidence type="ECO:0000256" key="1">
    <source>
        <dbReference type="SAM" id="MobiDB-lite"/>
    </source>
</evidence>
<dbReference type="EMBL" id="GDQN01010623">
    <property type="protein sequence ID" value="JAT80431.1"/>
    <property type="molecule type" value="Transcribed_RNA"/>
</dbReference>
<feature type="compositionally biased region" description="Pro residues" evidence="1">
    <location>
        <begin position="15"/>
        <end position="26"/>
    </location>
</feature>
<accession>A0A1E1W0K4</accession>
<feature type="region of interest" description="Disordered" evidence="1">
    <location>
        <begin position="1"/>
        <end position="67"/>
    </location>
</feature>
<feature type="non-terminal residue" evidence="2">
    <location>
        <position position="99"/>
    </location>
</feature>
<feature type="compositionally biased region" description="Low complexity" evidence="1">
    <location>
        <begin position="27"/>
        <end position="59"/>
    </location>
</feature>
<dbReference type="AlphaFoldDB" id="A0A1E1W0K4"/>
<sequence>DELETVELLVAEPSSLPPSAAPPQPVPASKKTPPAGKKAPPAGKNKPPAGKKNPAAGKKTPPPGKPHVILTKELYVSGHRVAHPELCPRLGAGLALLVL</sequence>
<reference evidence="2" key="1">
    <citation type="submission" date="2015-09" db="EMBL/GenBank/DDBJ databases">
        <title>De novo assembly of Pectinophora gossypiella (Pink Bollworm) gut transcriptome.</title>
        <authorList>
            <person name="Tassone E.E."/>
        </authorList>
    </citation>
    <scope>NUCLEOTIDE SEQUENCE</scope>
</reference>
<gene>
    <name evidence="2" type="ORF">g.19038</name>
</gene>
<proteinExistence type="predicted"/>
<feature type="non-terminal residue" evidence="2">
    <location>
        <position position="1"/>
    </location>
</feature>
<protein>
    <submittedName>
        <fullName evidence="2">Uncharacterized protein</fullName>
    </submittedName>
</protein>
<organism evidence="2">
    <name type="scientific">Pectinophora gossypiella</name>
    <name type="common">Cotton pink bollworm</name>
    <name type="synonym">Depressaria gossypiella</name>
    <dbReference type="NCBI Taxonomy" id="13191"/>
    <lineage>
        <taxon>Eukaryota</taxon>
        <taxon>Metazoa</taxon>
        <taxon>Ecdysozoa</taxon>
        <taxon>Arthropoda</taxon>
        <taxon>Hexapoda</taxon>
        <taxon>Insecta</taxon>
        <taxon>Pterygota</taxon>
        <taxon>Neoptera</taxon>
        <taxon>Endopterygota</taxon>
        <taxon>Lepidoptera</taxon>
        <taxon>Glossata</taxon>
        <taxon>Ditrysia</taxon>
        <taxon>Gelechioidea</taxon>
        <taxon>Gelechiidae</taxon>
        <taxon>Apatetrinae</taxon>
        <taxon>Pectinophora</taxon>
    </lineage>
</organism>